<proteinExistence type="predicted"/>
<dbReference type="InterPro" id="IPR027365">
    <property type="entry name" value="GNAT_acetyltra_YdfB-like"/>
</dbReference>
<organism evidence="1 2">
    <name type="scientific">Candidatus Blautia gallistercoris</name>
    <dbReference type="NCBI Taxonomy" id="2838490"/>
    <lineage>
        <taxon>Bacteria</taxon>
        <taxon>Bacillati</taxon>
        <taxon>Bacillota</taxon>
        <taxon>Clostridia</taxon>
        <taxon>Lachnospirales</taxon>
        <taxon>Lachnospiraceae</taxon>
        <taxon>Blautia</taxon>
    </lineage>
</organism>
<evidence type="ECO:0000313" key="1">
    <source>
        <dbReference type="EMBL" id="HIX59834.1"/>
    </source>
</evidence>
<dbReference type="EMBL" id="DXEX01000191">
    <property type="protein sequence ID" value="HIX59834.1"/>
    <property type="molecule type" value="Genomic_DNA"/>
</dbReference>
<dbReference type="SUPFAM" id="SSF55729">
    <property type="entry name" value="Acyl-CoA N-acyltransferases (Nat)"/>
    <property type="match status" value="1"/>
</dbReference>
<accession>A0A9D1WIH3</accession>
<protein>
    <submittedName>
        <fullName evidence="1">GNAT family N-acetyltransferase</fullName>
    </submittedName>
</protein>
<name>A0A9D1WIH3_9FIRM</name>
<reference evidence="1" key="2">
    <citation type="submission" date="2021-04" db="EMBL/GenBank/DDBJ databases">
        <authorList>
            <person name="Gilroy R."/>
        </authorList>
    </citation>
    <scope>NUCLEOTIDE SEQUENCE</scope>
    <source>
        <strain evidence="1">ChiSjej1B19-8411</strain>
    </source>
</reference>
<dbReference type="PANTHER" id="PTHR31143:SF2">
    <property type="entry name" value="FR47-LIKE DOMAIN-CONTAINING PROTEIN-RELATED"/>
    <property type="match status" value="1"/>
</dbReference>
<dbReference type="PANTHER" id="PTHR31143">
    <property type="match status" value="1"/>
</dbReference>
<dbReference type="InterPro" id="IPR016181">
    <property type="entry name" value="Acyl_CoA_acyltransferase"/>
</dbReference>
<reference evidence="1" key="1">
    <citation type="journal article" date="2021" name="PeerJ">
        <title>Extensive microbial diversity within the chicken gut microbiome revealed by metagenomics and culture.</title>
        <authorList>
            <person name="Gilroy R."/>
            <person name="Ravi A."/>
            <person name="Getino M."/>
            <person name="Pursley I."/>
            <person name="Horton D.L."/>
            <person name="Alikhan N.F."/>
            <person name="Baker D."/>
            <person name="Gharbi K."/>
            <person name="Hall N."/>
            <person name="Watson M."/>
            <person name="Adriaenssens E.M."/>
            <person name="Foster-Nyarko E."/>
            <person name="Jarju S."/>
            <person name="Secka A."/>
            <person name="Antonio M."/>
            <person name="Oren A."/>
            <person name="Chaudhuri R.R."/>
            <person name="La Ragione R."/>
            <person name="Hildebrand F."/>
            <person name="Pallen M.J."/>
        </authorList>
    </citation>
    <scope>NUCLEOTIDE SEQUENCE</scope>
    <source>
        <strain evidence="1">ChiSjej1B19-8411</strain>
    </source>
</reference>
<comment type="caution">
    <text evidence="1">The sequence shown here is derived from an EMBL/GenBank/DDBJ whole genome shotgun (WGS) entry which is preliminary data.</text>
</comment>
<dbReference type="Gene3D" id="3.40.630.110">
    <property type="entry name" value="GNAT acetyltransferase-like"/>
    <property type="match status" value="1"/>
</dbReference>
<evidence type="ECO:0000313" key="2">
    <source>
        <dbReference type="Proteomes" id="UP000886817"/>
    </source>
</evidence>
<sequence>MIYEITNTDRIVSLFDGWNETMIWSCLQGIMGKMYANDLQKPTAAMAVLGDFVFFAGTPDPELITWQAALSGNSPKENLYRKHPLPVNRYQILVPQNSAWQELLLQLYGSHARTITRYATKKEPLSFPTEKLRQIVSRLPGGCTLSLVNQSQYRLCQAEEWSSDLVKQFPDYGTYAKWGLGVVLQKDGRILSGASSYSRYQKGIEIEIDTREECRRQGFARICGAQLILECLKRSLYPSWDAHTPASLSLAQQLGYQFSHSYSAVETLPPSE</sequence>
<dbReference type="Pfam" id="PF12746">
    <property type="entry name" value="GNAT_acetyltran"/>
    <property type="match status" value="1"/>
</dbReference>
<dbReference type="Gene3D" id="3.40.630.30">
    <property type="match status" value="1"/>
</dbReference>
<dbReference type="InterPro" id="IPR042573">
    <property type="entry name" value="GNAT_acetyltra_N"/>
</dbReference>
<dbReference type="Proteomes" id="UP000886817">
    <property type="component" value="Unassembled WGS sequence"/>
</dbReference>
<dbReference type="AlphaFoldDB" id="A0A9D1WIH3"/>
<gene>
    <name evidence="1" type="ORF">IAA45_08990</name>
</gene>